<organism evidence="2 3">
    <name type="scientific">Oryza sativa subsp. japonica</name>
    <name type="common">Rice</name>
    <dbReference type="NCBI Taxonomy" id="39947"/>
    <lineage>
        <taxon>Eukaryota</taxon>
        <taxon>Viridiplantae</taxon>
        <taxon>Streptophyta</taxon>
        <taxon>Embryophyta</taxon>
        <taxon>Tracheophyta</taxon>
        <taxon>Spermatophyta</taxon>
        <taxon>Magnoliopsida</taxon>
        <taxon>Liliopsida</taxon>
        <taxon>Poales</taxon>
        <taxon>Poaceae</taxon>
        <taxon>BOP clade</taxon>
        <taxon>Oryzoideae</taxon>
        <taxon>Oryzeae</taxon>
        <taxon>Oryzinae</taxon>
        <taxon>Oryza</taxon>
        <taxon>Oryza sativa</taxon>
    </lineage>
</organism>
<reference evidence="2 3" key="2">
    <citation type="journal article" date="2013" name="Plant Cell Physiol.">
        <title>Rice Annotation Project Database (RAP-DB): an integrative and interactive database for rice genomics.</title>
        <authorList>
            <person name="Sakai H."/>
            <person name="Lee S.S."/>
            <person name="Tanaka T."/>
            <person name="Numa H."/>
            <person name="Kim J."/>
            <person name="Kawahara Y."/>
            <person name="Wakimoto H."/>
            <person name="Yang C.C."/>
            <person name="Iwamoto M."/>
            <person name="Abe T."/>
            <person name="Yamada Y."/>
            <person name="Muto A."/>
            <person name="Inokuchi H."/>
            <person name="Ikemura T."/>
            <person name="Matsumoto T."/>
            <person name="Sasaki T."/>
            <person name="Itoh T."/>
        </authorList>
    </citation>
    <scope>NUCLEOTIDE SEQUENCE [LARGE SCALE GENOMIC DNA]</scope>
    <source>
        <strain evidence="3">cv. Nipponbare</strain>
    </source>
</reference>
<dbReference type="EMBL" id="AP014959">
    <property type="protein sequence ID" value="BAS82643.1"/>
    <property type="molecule type" value="Genomic_DNA"/>
</dbReference>
<accession>A0A0P0VTX1</accession>
<evidence type="ECO:0000256" key="1">
    <source>
        <dbReference type="SAM" id="MobiDB-lite"/>
    </source>
</evidence>
<sequence length="153" mass="16381">MTPTSTTRRKKTKDTSCSRPNLVAPPRAHAAATREPPPCHRRRQHPPPPAMMMTSSFTDSVATSESGGSPAKKARSDDVDSSEGSVGGGSDTLGFTDELEFDPFMLFQLPYSDGYESIDSLFAAGDANSANTDMNAGVNLWSFDDFPIDGALF</sequence>
<name>A0A0P0VTX1_ORYSJ</name>
<dbReference type="AlphaFoldDB" id="A0A0P0VTX1"/>
<reference evidence="2 3" key="3">
    <citation type="journal article" date="2013" name="Rice">
        <title>Improvement of the Oryza sativa Nipponbare reference genome using next generation sequence and optical map data.</title>
        <authorList>
            <person name="Kawahara Y."/>
            <person name="de la Bastide M."/>
            <person name="Hamilton J.P."/>
            <person name="Kanamori H."/>
            <person name="McCombie W.R."/>
            <person name="Ouyang S."/>
            <person name="Schwartz D.C."/>
            <person name="Tanaka T."/>
            <person name="Wu J."/>
            <person name="Zhou S."/>
            <person name="Childs K.L."/>
            <person name="Davidson R.M."/>
            <person name="Lin H."/>
            <person name="Quesada-Ocampo L."/>
            <person name="Vaillancourt B."/>
            <person name="Sakai H."/>
            <person name="Lee S.S."/>
            <person name="Kim J."/>
            <person name="Numa H."/>
            <person name="Itoh T."/>
            <person name="Buell C.R."/>
            <person name="Matsumoto T."/>
        </authorList>
    </citation>
    <scope>NUCLEOTIDE SEQUENCE [LARGE SCALE GENOMIC DNA]</scope>
    <source>
        <strain evidence="3">cv. Nipponbare</strain>
    </source>
</reference>
<dbReference type="ExpressionAtlas" id="A0A0P0VTX1">
    <property type="expression patterns" value="baseline and differential"/>
</dbReference>
<keyword evidence="3" id="KW-1185">Reference proteome</keyword>
<gene>
    <name evidence="2" type="ordered locus">Os03g0183000</name>
    <name evidence="2" type="ORF">OSNPB_030183000</name>
</gene>
<dbReference type="Proteomes" id="UP000059680">
    <property type="component" value="Chromosome 3"/>
</dbReference>
<protein>
    <submittedName>
        <fullName evidence="2">Os03g0183000 protein</fullName>
    </submittedName>
</protein>
<reference evidence="3" key="1">
    <citation type="journal article" date="2005" name="Nature">
        <title>The map-based sequence of the rice genome.</title>
        <authorList>
            <consortium name="International rice genome sequencing project (IRGSP)"/>
            <person name="Matsumoto T."/>
            <person name="Wu J."/>
            <person name="Kanamori H."/>
            <person name="Katayose Y."/>
            <person name="Fujisawa M."/>
            <person name="Namiki N."/>
            <person name="Mizuno H."/>
            <person name="Yamamoto K."/>
            <person name="Antonio B.A."/>
            <person name="Baba T."/>
            <person name="Sakata K."/>
            <person name="Nagamura Y."/>
            <person name="Aoki H."/>
            <person name="Arikawa K."/>
            <person name="Arita K."/>
            <person name="Bito T."/>
            <person name="Chiden Y."/>
            <person name="Fujitsuka N."/>
            <person name="Fukunaka R."/>
            <person name="Hamada M."/>
            <person name="Harada C."/>
            <person name="Hayashi A."/>
            <person name="Hijishita S."/>
            <person name="Honda M."/>
            <person name="Hosokawa S."/>
            <person name="Ichikawa Y."/>
            <person name="Idonuma A."/>
            <person name="Iijima M."/>
            <person name="Ikeda M."/>
            <person name="Ikeno M."/>
            <person name="Ito K."/>
            <person name="Ito S."/>
            <person name="Ito T."/>
            <person name="Ito Y."/>
            <person name="Ito Y."/>
            <person name="Iwabuchi A."/>
            <person name="Kamiya K."/>
            <person name="Karasawa W."/>
            <person name="Kurita K."/>
            <person name="Katagiri S."/>
            <person name="Kikuta A."/>
            <person name="Kobayashi H."/>
            <person name="Kobayashi N."/>
            <person name="Machita K."/>
            <person name="Maehara T."/>
            <person name="Masukawa M."/>
            <person name="Mizubayashi T."/>
            <person name="Mukai Y."/>
            <person name="Nagasaki H."/>
            <person name="Nagata Y."/>
            <person name="Naito S."/>
            <person name="Nakashima M."/>
            <person name="Nakama Y."/>
            <person name="Nakamichi Y."/>
            <person name="Nakamura M."/>
            <person name="Meguro A."/>
            <person name="Negishi M."/>
            <person name="Ohta I."/>
            <person name="Ohta T."/>
            <person name="Okamoto M."/>
            <person name="Ono N."/>
            <person name="Saji S."/>
            <person name="Sakaguchi M."/>
            <person name="Sakai K."/>
            <person name="Shibata M."/>
            <person name="Shimokawa T."/>
            <person name="Song J."/>
            <person name="Takazaki Y."/>
            <person name="Terasawa K."/>
            <person name="Tsugane M."/>
            <person name="Tsuji K."/>
            <person name="Ueda S."/>
            <person name="Waki K."/>
            <person name="Yamagata H."/>
            <person name="Yamamoto M."/>
            <person name="Yamamoto S."/>
            <person name="Yamane H."/>
            <person name="Yoshiki S."/>
            <person name="Yoshihara R."/>
            <person name="Yukawa K."/>
            <person name="Zhong H."/>
            <person name="Yano M."/>
            <person name="Yuan Q."/>
            <person name="Ouyang S."/>
            <person name="Liu J."/>
            <person name="Jones K.M."/>
            <person name="Gansberger K."/>
            <person name="Moffat K."/>
            <person name="Hill J."/>
            <person name="Bera J."/>
            <person name="Fadrosh D."/>
            <person name="Jin S."/>
            <person name="Johri S."/>
            <person name="Kim M."/>
            <person name="Overton L."/>
            <person name="Reardon M."/>
            <person name="Tsitrin T."/>
            <person name="Vuong H."/>
            <person name="Weaver B."/>
            <person name="Ciecko A."/>
            <person name="Tallon L."/>
            <person name="Jackson J."/>
            <person name="Pai G."/>
            <person name="Aken S.V."/>
            <person name="Utterback T."/>
            <person name="Reidmuller S."/>
            <person name="Feldblyum T."/>
            <person name="Hsiao J."/>
            <person name="Zismann V."/>
            <person name="Iobst S."/>
            <person name="de Vazeille A.R."/>
            <person name="Buell C.R."/>
            <person name="Ying K."/>
            <person name="Li Y."/>
            <person name="Lu T."/>
            <person name="Huang Y."/>
            <person name="Zhao Q."/>
            <person name="Feng Q."/>
            <person name="Zhang L."/>
            <person name="Zhu J."/>
            <person name="Weng Q."/>
            <person name="Mu J."/>
            <person name="Lu Y."/>
            <person name="Fan D."/>
            <person name="Liu Y."/>
            <person name="Guan J."/>
            <person name="Zhang Y."/>
            <person name="Yu S."/>
            <person name="Liu X."/>
            <person name="Zhang Y."/>
            <person name="Hong G."/>
            <person name="Han B."/>
            <person name="Choisne N."/>
            <person name="Demange N."/>
            <person name="Orjeda G."/>
            <person name="Samain S."/>
            <person name="Cattolico L."/>
            <person name="Pelletier E."/>
            <person name="Couloux A."/>
            <person name="Segurens B."/>
            <person name="Wincker P."/>
            <person name="D'Hont A."/>
            <person name="Scarpelli C."/>
            <person name="Weissenbach J."/>
            <person name="Salanoubat M."/>
            <person name="Quetier F."/>
            <person name="Yu Y."/>
            <person name="Kim H.R."/>
            <person name="Rambo T."/>
            <person name="Currie J."/>
            <person name="Collura K."/>
            <person name="Luo M."/>
            <person name="Yang T."/>
            <person name="Ammiraju J.S.S."/>
            <person name="Engler F."/>
            <person name="Soderlund C."/>
            <person name="Wing R.A."/>
            <person name="Palmer L.E."/>
            <person name="de la Bastide M."/>
            <person name="Spiegel L."/>
            <person name="Nascimento L."/>
            <person name="Zutavern T."/>
            <person name="O'Shaughnessy A."/>
            <person name="Dike S."/>
            <person name="Dedhia N."/>
            <person name="Preston R."/>
            <person name="Balija V."/>
            <person name="McCombie W.R."/>
            <person name="Chow T."/>
            <person name="Chen H."/>
            <person name="Chung M."/>
            <person name="Chen C."/>
            <person name="Shaw J."/>
            <person name="Wu H."/>
            <person name="Hsiao K."/>
            <person name="Chao Y."/>
            <person name="Chu M."/>
            <person name="Cheng C."/>
            <person name="Hour A."/>
            <person name="Lee P."/>
            <person name="Lin S."/>
            <person name="Lin Y."/>
            <person name="Liou J."/>
            <person name="Liu S."/>
            <person name="Hsing Y."/>
            <person name="Raghuvanshi S."/>
            <person name="Mohanty A."/>
            <person name="Bharti A.K."/>
            <person name="Gaur A."/>
            <person name="Gupta V."/>
            <person name="Kumar D."/>
            <person name="Ravi V."/>
            <person name="Vij S."/>
            <person name="Kapur A."/>
            <person name="Khurana P."/>
            <person name="Khurana P."/>
            <person name="Khurana J.P."/>
            <person name="Tyagi A.K."/>
            <person name="Gaikwad K."/>
            <person name="Singh A."/>
            <person name="Dalal V."/>
            <person name="Srivastava S."/>
            <person name="Dixit A."/>
            <person name="Pal A.K."/>
            <person name="Ghazi I.A."/>
            <person name="Yadav M."/>
            <person name="Pandit A."/>
            <person name="Bhargava A."/>
            <person name="Sureshbabu K."/>
            <person name="Batra K."/>
            <person name="Sharma T.R."/>
            <person name="Mohapatra T."/>
            <person name="Singh N.K."/>
            <person name="Messing J."/>
            <person name="Nelson A.B."/>
            <person name="Fuks G."/>
            <person name="Kavchok S."/>
            <person name="Keizer G."/>
            <person name="Linton E."/>
            <person name="Llaca V."/>
            <person name="Song R."/>
            <person name="Tanyolac B."/>
            <person name="Young S."/>
            <person name="Ho-Il K."/>
            <person name="Hahn J.H."/>
            <person name="Sangsakoo G."/>
            <person name="Vanavichit A."/>
            <person name="de Mattos Luiz.A.T."/>
            <person name="Zimmer P.D."/>
            <person name="Malone G."/>
            <person name="Dellagostin O."/>
            <person name="de Oliveira A.C."/>
            <person name="Bevan M."/>
            <person name="Bancroft I."/>
            <person name="Minx P."/>
            <person name="Cordum H."/>
            <person name="Wilson R."/>
            <person name="Cheng Z."/>
            <person name="Jin W."/>
            <person name="Jiang J."/>
            <person name="Leong S.A."/>
            <person name="Iwama H."/>
            <person name="Gojobori T."/>
            <person name="Itoh T."/>
            <person name="Niimura Y."/>
            <person name="Fujii Y."/>
            <person name="Habara T."/>
            <person name="Sakai H."/>
            <person name="Sato Y."/>
            <person name="Wilson G."/>
            <person name="Kumar K."/>
            <person name="McCouch S."/>
            <person name="Juretic N."/>
            <person name="Hoen D."/>
            <person name="Wright S."/>
            <person name="Bruskiewich R."/>
            <person name="Bureau T."/>
            <person name="Miyao A."/>
            <person name="Hirochika H."/>
            <person name="Nishikawa T."/>
            <person name="Kadowaki K."/>
            <person name="Sugiura M."/>
            <person name="Burr B."/>
            <person name="Sasaki T."/>
        </authorList>
    </citation>
    <scope>NUCLEOTIDE SEQUENCE [LARGE SCALE GENOMIC DNA]</scope>
    <source>
        <strain evidence="3">cv. Nipponbare</strain>
    </source>
</reference>
<feature type="compositionally biased region" description="Polar residues" evidence="1">
    <location>
        <begin position="53"/>
        <end position="67"/>
    </location>
</feature>
<dbReference type="Gramene" id="Os03t0183000-03">
    <property type="protein sequence ID" value="Os03t0183000-03"/>
    <property type="gene ID" value="Os03g0183000"/>
</dbReference>
<evidence type="ECO:0000313" key="3">
    <source>
        <dbReference type="Proteomes" id="UP000059680"/>
    </source>
</evidence>
<proteinExistence type="predicted"/>
<feature type="region of interest" description="Disordered" evidence="1">
    <location>
        <begin position="1"/>
        <end position="94"/>
    </location>
</feature>
<evidence type="ECO:0000313" key="2">
    <source>
        <dbReference type="EMBL" id="BAS82643.1"/>
    </source>
</evidence>